<keyword evidence="2" id="KW-0812">Transmembrane</keyword>
<keyword evidence="4" id="KW-1185">Reference proteome</keyword>
<dbReference type="Proteomes" id="UP001642360">
    <property type="component" value="Unassembled WGS sequence"/>
</dbReference>
<accession>A0ABC8R7Q7</accession>
<evidence type="ECO:0000313" key="4">
    <source>
        <dbReference type="Proteomes" id="UP001642360"/>
    </source>
</evidence>
<reference evidence="3 4" key="1">
    <citation type="submission" date="2024-02" db="EMBL/GenBank/DDBJ databases">
        <authorList>
            <person name="Vignale AGUSTIN F."/>
            <person name="Sosa J E."/>
            <person name="Modenutti C."/>
        </authorList>
    </citation>
    <scope>NUCLEOTIDE SEQUENCE [LARGE SCALE GENOMIC DNA]</scope>
</reference>
<dbReference type="AlphaFoldDB" id="A0ABC8R7Q7"/>
<proteinExistence type="predicted"/>
<sequence length="209" mass="23330">MRCLSILWKHRASIAVNITLEVVVIEVAAILWKHRASIAVNITLEVVVIEVAAVEVQLEEEVVMGITGTMGMKWRLHHHKKSLQCMRLGSIDLGKESMISSIVSTSKSGQSPKENIKVLFKATEDMASNPSRPETEQSKTKETEHSNMSKEFSNAEVRNLPRNPIECDNEERVQKLVAENEMFKHLMEAQSLNSSQYYPGGSGNRGGRG</sequence>
<evidence type="ECO:0000256" key="1">
    <source>
        <dbReference type="SAM" id="MobiDB-lite"/>
    </source>
</evidence>
<feature type="transmembrane region" description="Helical" evidence="2">
    <location>
        <begin position="12"/>
        <end position="32"/>
    </location>
</feature>
<dbReference type="EMBL" id="CAUOFW020001092">
    <property type="protein sequence ID" value="CAK9141033.1"/>
    <property type="molecule type" value="Genomic_DNA"/>
</dbReference>
<protein>
    <submittedName>
        <fullName evidence="3">Uncharacterized protein</fullName>
    </submittedName>
</protein>
<feature type="compositionally biased region" description="Gly residues" evidence="1">
    <location>
        <begin position="200"/>
        <end position="209"/>
    </location>
</feature>
<feature type="region of interest" description="Disordered" evidence="1">
    <location>
        <begin position="123"/>
        <end position="168"/>
    </location>
</feature>
<feature type="region of interest" description="Disordered" evidence="1">
    <location>
        <begin position="189"/>
        <end position="209"/>
    </location>
</feature>
<keyword evidence="2" id="KW-1133">Transmembrane helix</keyword>
<feature type="compositionally biased region" description="Basic and acidic residues" evidence="1">
    <location>
        <begin position="133"/>
        <end position="148"/>
    </location>
</feature>
<evidence type="ECO:0000313" key="3">
    <source>
        <dbReference type="EMBL" id="CAK9141033.1"/>
    </source>
</evidence>
<gene>
    <name evidence="3" type="ORF">ILEXP_LOCUS8554</name>
</gene>
<comment type="caution">
    <text evidence="3">The sequence shown here is derived from an EMBL/GenBank/DDBJ whole genome shotgun (WGS) entry which is preliminary data.</text>
</comment>
<evidence type="ECO:0000256" key="2">
    <source>
        <dbReference type="SAM" id="Phobius"/>
    </source>
</evidence>
<organism evidence="3 4">
    <name type="scientific">Ilex paraguariensis</name>
    <name type="common">yerba mate</name>
    <dbReference type="NCBI Taxonomy" id="185542"/>
    <lineage>
        <taxon>Eukaryota</taxon>
        <taxon>Viridiplantae</taxon>
        <taxon>Streptophyta</taxon>
        <taxon>Embryophyta</taxon>
        <taxon>Tracheophyta</taxon>
        <taxon>Spermatophyta</taxon>
        <taxon>Magnoliopsida</taxon>
        <taxon>eudicotyledons</taxon>
        <taxon>Gunneridae</taxon>
        <taxon>Pentapetalae</taxon>
        <taxon>asterids</taxon>
        <taxon>campanulids</taxon>
        <taxon>Aquifoliales</taxon>
        <taxon>Aquifoliaceae</taxon>
        <taxon>Ilex</taxon>
    </lineage>
</organism>
<keyword evidence="2" id="KW-0472">Membrane</keyword>
<name>A0ABC8R7Q7_9AQUA</name>